<dbReference type="Gene3D" id="3.40.525.10">
    <property type="entry name" value="CRAL-TRIO lipid binding domain"/>
    <property type="match status" value="1"/>
</dbReference>
<organism evidence="1 2">
    <name type="scientific">Leptotrombidium deliense</name>
    <dbReference type="NCBI Taxonomy" id="299467"/>
    <lineage>
        <taxon>Eukaryota</taxon>
        <taxon>Metazoa</taxon>
        <taxon>Ecdysozoa</taxon>
        <taxon>Arthropoda</taxon>
        <taxon>Chelicerata</taxon>
        <taxon>Arachnida</taxon>
        <taxon>Acari</taxon>
        <taxon>Acariformes</taxon>
        <taxon>Trombidiformes</taxon>
        <taxon>Prostigmata</taxon>
        <taxon>Anystina</taxon>
        <taxon>Parasitengona</taxon>
        <taxon>Trombiculoidea</taxon>
        <taxon>Trombiculidae</taxon>
        <taxon>Leptotrombidium</taxon>
    </lineage>
</organism>
<accession>A0A443RVX4</accession>
<evidence type="ECO:0000313" key="2">
    <source>
        <dbReference type="Proteomes" id="UP000288716"/>
    </source>
</evidence>
<dbReference type="AlphaFoldDB" id="A0A443RVX4"/>
<comment type="caution">
    <text evidence="1">The sequence shown here is derived from an EMBL/GenBank/DDBJ whole genome shotgun (WGS) entry which is preliminary data.</text>
</comment>
<dbReference type="EMBL" id="NCKV01025325">
    <property type="protein sequence ID" value="RWS19517.1"/>
    <property type="molecule type" value="Genomic_DNA"/>
</dbReference>
<keyword evidence="2" id="KW-1185">Reference proteome</keyword>
<proteinExistence type="predicted"/>
<dbReference type="OrthoDB" id="75724at2759"/>
<gene>
    <name evidence="1" type="ORF">B4U80_14415</name>
</gene>
<reference evidence="1 2" key="1">
    <citation type="journal article" date="2018" name="Gigascience">
        <title>Genomes of trombidid mites reveal novel predicted allergens and laterally-transferred genes associated with secondary metabolism.</title>
        <authorList>
            <person name="Dong X."/>
            <person name="Chaisiri K."/>
            <person name="Xia D."/>
            <person name="Armstrong S.D."/>
            <person name="Fang Y."/>
            <person name="Donnelly M.J."/>
            <person name="Kadowaki T."/>
            <person name="McGarry J.W."/>
            <person name="Darby A.C."/>
            <person name="Makepeace B.L."/>
        </authorList>
    </citation>
    <scope>NUCLEOTIDE SEQUENCE [LARGE SCALE GENOMIC DNA]</scope>
    <source>
        <strain evidence="1">UoL-UT</strain>
    </source>
</reference>
<evidence type="ECO:0000313" key="1">
    <source>
        <dbReference type="EMBL" id="RWS19517.1"/>
    </source>
</evidence>
<sequence>EMREKILFIGTDLRKLHDYIPADILPAKLGGIANEFNYNNYSKNLMDNAQRLLELWKTIKREK</sequence>
<feature type="non-terminal residue" evidence="1">
    <location>
        <position position="1"/>
    </location>
</feature>
<dbReference type="InterPro" id="IPR036865">
    <property type="entry name" value="CRAL-TRIO_dom_sf"/>
</dbReference>
<dbReference type="Proteomes" id="UP000288716">
    <property type="component" value="Unassembled WGS sequence"/>
</dbReference>
<name>A0A443RVX4_9ACAR</name>
<dbReference type="SUPFAM" id="SSF52087">
    <property type="entry name" value="CRAL/TRIO domain"/>
    <property type="match status" value="1"/>
</dbReference>
<protein>
    <submittedName>
        <fullName evidence="1">Uncharacterized protein</fullName>
    </submittedName>
</protein>
<dbReference type="VEuPathDB" id="VectorBase:LDEU012523"/>